<dbReference type="AlphaFoldDB" id="A0A173MDL9"/>
<dbReference type="Pfam" id="PF14322">
    <property type="entry name" value="SusD-like_3"/>
    <property type="match status" value="1"/>
</dbReference>
<accession>A0A173MDL9</accession>
<dbReference type="STRING" id="477680.SAMN05421788_10512"/>
<evidence type="ECO:0000259" key="2">
    <source>
        <dbReference type="Pfam" id="PF14322"/>
    </source>
</evidence>
<dbReference type="Gene3D" id="1.25.40.390">
    <property type="match status" value="1"/>
</dbReference>
<dbReference type="OrthoDB" id="1147023at2"/>
<gene>
    <name evidence="3" type="ORF">SAMN05421788_10512</name>
</gene>
<dbReference type="PROSITE" id="PS51257">
    <property type="entry name" value="PROKAR_LIPOPROTEIN"/>
    <property type="match status" value="1"/>
</dbReference>
<feature type="chain" id="PRO_5030022807" evidence="1">
    <location>
        <begin position="22"/>
        <end position="482"/>
    </location>
</feature>
<dbReference type="EMBL" id="FTOR01000005">
    <property type="protein sequence ID" value="SIT20480.1"/>
    <property type="molecule type" value="Genomic_DNA"/>
</dbReference>
<name>A0A173MDL9_9BACT</name>
<sequence length="482" mass="54670">MKSKYIQYIALVLLLATGATSCNKFLEEPVDNRTLIQTLPDMEKVLNSNLPYSDHHFTDLMTDDYVFRDLSGHIVASATDALLPIFEFACNRENISSNQYLSSGFNPVTAFRRYYYCMVNSLLVIDRAKAYPSRNAQDEARVKVILGRAKAIRAYCNYMLVSLFAKQYNASTAATDVAVPFIEKYNGEAIVPYATTTVAKLYDVIEDDLLQAYSLLQEEDVDGDPFSFGVDAVLALLSRVYLNKKDWDNCIKYSNMLIDRRPSVLNVRKLRTENTDYAAYSGLYFDPANKSDILMGSNTYQLIAYFFHGFYPYPALQLMQANSADPTNNYIIQTSPLFRDYVPQKFGKFFNSSTRNFNLPLLTADEVYFNRAEASIEKNNGMNSVAIADLSLLIDNQTFTTAEGNNKKSQLAGLTTRKPAIDMLLLIKRIRFSSEGMRWFDIRRHNIAVSHLGRSGTYTVSKAEDYVIKLPLEEITRNMGLN</sequence>
<evidence type="ECO:0000313" key="4">
    <source>
        <dbReference type="Proteomes" id="UP000186917"/>
    </source>
</evidence>
<keyword evidence="4" id="KW-1185">Reference proteome</keyword>
<feature type="domain" description="SusD-like N-terminal" evidence="2">
    <location>
        <begin position="96"/>
        <end position="242"/>
    </location>
</feature>
<organism evidence="3 4">
    <name type="scientific">Filimonas lacunae</name>
    <dbReference type="NCBI Taxonomy" id="477680"/>
    <lineage>
        <taxon>Bacteria</taxon>
        <taxon>Pseudomonadati</taxon>
        <taxon>Bacteroidota</taxon>
        <taxon>Chitinophagia</taxon>
        <taxon>Chitinophagales</taxon>
        <taxon>Chitinophagaceae</taxon>
        <taxon>Filimonas</taxon>
    </lineage>
</organism>
<proteinExistence type="predicted"/>
<reference evidence="4" key="1">
    <citation type="submission" date="2017-01" db="EMBL/GenBank/DDBJ databases">
        <authorList>
            <person name="Varghese N."/>
            <person name="Submissions S."/>
        </authorList>
    </citation>
    <scope>NUCLEOTIDE SEQUENCE [LARGE SCALE GENOMIC DNA]</scope>
    <source>
        <strain evidence="4">DSM 21054</strain>
    </source>
</reference>
<protein>
    <submittedName>
        <fullName evidence="3">SusD family protein</fullName>
    </submittedName>
</protein>
<dbReference type="InterPro" id="IPR033985">
    <property type="entry name" value="SusD-like_N"/>
</dbReference>
<keyword evidence="1" id="KW-0732">Signal</keyword>
<feature type="signal peptide" evidence="1">
    <location>
        <begin position="1"/>
        <end position="21"/>
    </location>
</feature>
<dbReference type="InterPro" id="IPR011990">
    <property type="entry name" value="TPR-like_helical_dom_sf"/>
</dbReference>
<evidence type="ECO:0000256" key="1">
    <source>
        <dbReference type="SAM" id="SignalP"/>
    </source>
</evidence>
<dbReference type="Proteomes" id="UP000186917">
    <property type="component" value="Unassembled WGS sequence"/>
</dbReference>
<evidence type="ECO:0000313" key="3">
    <source>
        <dbReference type="EMBL" id="SIT20480.1"/>
    </source>
</evidence>
<dbReference type="RefSeq" id="WP_076379871.1">
    <property type="nucleotide sequence ID" value="NZ_AP017422.1"/>
</dbReference>
<dbReference type="SUPFAM" id="SSF48452">
    <property type="entry name" value="TPR-like"/>
    <property type="match status" value="1"/>
</dbReference>
<dbReference type="KEGG" id="fln:FLA_1548"/>